<proteinExistence type="predicted"/>
<sequence length="128" mass="13737">MSITVAARFLSDAFFLLRVHGAAVCDLDIGHNLSSPFETLVSSAACIIVSDEIIISVGAVLRMWEGMVGRSVFLLGCVAFHSTLVHPLHCVYSVLAAEEKLPYTGQCNPKLKSLAFSVELLLVLCALS</sequence>
<dbReference type="VEuPathDB" id="ToxoDB:ENH_00079750"/>
<name>U6N174_9EIME</name>
<dbReference type="Proteomes" id="UP000030754">
    <property type="component" value="Unassembled WGS sequence"/>
</dbReference>
<keyword evidence="3" id="KW-1185">Reference proteome</keyword>
<gene>
    <name evidence="2" type="ORF">ENH_00079750</name>
</gene>
<dbReference type="EMBL" id="HG725893">
    <property type="protein sequence ID" value="CDJ70223.1"/>
    <property type="molecule type" value="Genomic_DNA"/>
</dbReference>
<evidence type="ECO:0000313" key="2">
    <source>
        <dbReference type="EMBL" id="CDJ70223.1"/>
    </source>
</evidence>
<accession>U6N174</accession>
<feature type="signal peptide" evidence="1">
    <location>
        <begin position="1"/>
        <end position="21"/>
    </location>
</feature>
<evidence type="ECO:0000256" key="1">
    <source>
        <dbReference type="SAM" id="SignalP"/>
    </source>
</evidence>
<protein>
    <submittedName>
        <fullName evidence="2">Uncharacterized protein</fullName>
    </submittedName>
</protein>
<organism evidence="2 3">
    <name type="scientific">Eimeria necatrix</name>
    <dbReference type="NCBI Taxonomy" id="51315"/>
    <lineage>
        <taxon>Eukaryota</taxon>
        <taxon>Sar</taxon>
        <taxon>Alveolata</taxon>
        <taxon>Apicomplexa</taxon>
        <taxon>Conoidasida</taxon>
        <taxon>Coccidia</taxon>
        <taxon>Eucoccidiorida</taxon>
        <taxon>Eimeriorina</taxon>
        <taxon>Eimeriidae</taxon>
        <taxon>Eimeria</taxon>
    </lineage>
</organism>
<keyword evidence="1" id="KW-0732">Signal</keyword>
<evidence type="ECO:0000313" key="3">
    <source>
        <dbReference type="Proteomes" id="UP000030754"/>
    </source>
</evidence>
<dbReference type="AlphaFoldDB" id="U6N174"/>
<dbReference type="RefSeq" id="XP_013438689.1">
    <property type="nucleotide sequence ID" value="XM_013583235.1"/>
</dbReference>
<feature type="chain" id="PRO_5004675669" evidence="1">
    <location>
        <begin position="22"/>
        <end position="128"/>
    </location>
</feature>
<reference evidence="2" key="1">
    <citation type="submission" date="2013-10" db="EMBL/GenBank/DDBJ databases">
        <title>Genomic analysis of the causative agents of coccidiosis in chickens.</title>
        <authorList>
            <person name="Reid A.J."/>
            <person name="Blake D."/>
            <person name="Billington K."/>
            <person name="Browne H."/>
            <person name="Dunn M."/>
            <person name="Hung S."/>
            <person name="Kawahara F."/>
            <person name="Miranda-Saavedra D."/>
            <person name="Mourier T."/>
            <person name="Nagra H."/>
            <person name="Otto T.D."/>
            <person name="Rawlings N."/>
            <person name="Sanchez A."/>
            <person name="Sanders M."/>
            <person name="Subramaniam C."/>
            <person name="Tay Y."/>
            <person name="Dear P."/>
            <person name="Doerig C."/>
            <person name="Gruber A."/>
            <person name="Parkinson J."/>
            <person name="Shirley M."/>
            <person name="Wan K.L."/>
            <person name="Berriman M."/>
            <person name="Tomley F."/>
            <person name="Pain A."/>
        </authorList>
    </citation>
    <scope>NUCLEOTIDE SEQUENCE [LARGE SCALE GENOMIC DNA]</scope>
    <source>
        <strain evidence="2">Houghton</strain>
    </source>
</reference>
<dbReference type="GeneID" id="25478104"/>
<reference evidence="2" key="2">
    <citation type="submission" date="2013-10" db="EMBL/GenBank/DDBJ databases">
        <authorList>
            <person name="Aslett M."/>
        </authorList>
    </citation>
    <scope>NUCLEOTIDE SEQUENCE [LARGE SCALE GENOMIC DNA]</scope>
    <source>
        <strain evidence="2">Houghton</strain>
    </source>
</reference>